<dbReference type="PANTHER" id="PTHR46518">
    <property type="entry name" value="COILED-COIL DOMAIN-CONTAINING PROTEIN 151"/>
    <property type="match status" value="1"/>
</dbReference>
<evidence type="ECO:0000313" key="2">
    <source>
        <dbReference type="EMBL" id="JAS31344.1"/>
    </source>
</evidence>
<dbReference type="GO" id="GO:0036158">
    <property type="term" value="P:outer dynein arm assembly"/>
    <property type="evidence" value="ECO:0007669"/>
    <property type="project" value="InterPro"/>
</dbReference>
<dbReference type="InterPro" id="IPR033192">
    <property type="entry name" value="ODAD3"/>
</dbReference>
<dbReference type="EMBL" id="GEDC01005954">
    <property type="protein sequence ID" value="JAS31344.1"/>
    <property type="molecule type" value="Transcribed_RNA"/>
</dbReference>
<feature type="non-terminal residue" evidence="2">
    <location>
        <position position="1"/>
    </location>
</feature>
<sequence length="286" mass="33203">STLKKLEESILKQESEIKHLQEINKEALDLRDSTKGTLQRQEVMVLNADKSRGRQLQDLRYRVEERKAELERLERRIFPTGRSVHQESMSSTDFSHQGVDEITSTIENLEKAFSKLKDATGVKSVPEVLQRFLSQIETKTRLIYLKESTEEEKKQLEVRKDMMLAELEAFKFAQVKDKEQNEEEVEKLKIAIDSEIVKKHKTEIETANINSQLLQIKNTIYYMCCNMKDMVIEKLPLLNDEVEDIEHIASILNKGVLKLVGLVDAQKNQLQLPLREEQEKHGIAED</sequence>
<dbReference type="GO" id="GO:0003341">
    <property type="term" value="P:cilium movement"/>
    <property type="evidence" value="ECO:0007669"/>
    <property type="project" value="InterPro"/>
</dbReference>
<name>A0A1B6E0A5_9HEMI</name>
<feature type="coiled-coil region" evidence="1">
    <location>
        <begin position="56"/>
        <end position="119"/>
    </location>
</feature>
<feature type="coiled-coil region" evidence="1">
    <location>
        <begin position="3"/>
        <end position="30"/>
    </location>
</feature>
<proteinExistence type="predicted"/>
<gene>
    <name evidence="2" type="ORF">g.1586</name>
</gene>
<evidence type="ECO:0000256" key="1">
    <source>
        <dbReference type="SAM" id="Coils"/>
    </source>
</evidence>
<dbReference type="PANTHER" id="PTHR46518:SF1">
    <property type="entry name" value="OUTER DYNEIN ARM-DOCKING COMPLEX SUBUNIT 3"/>
    <property type="match status" value="1"/>
</dbReference>
<feature type="coiled-coil region" evidence="1">
    <location>
        <begin position="146"/>
        <end position="198"/>
    </location>
</feature>
<dbReference type="GO" id="GO:0036064">
    <property type="term" value="C:ciliary basal body"/>
    <property type="evidence" value="ECO:0007669"/>
    <property type="project" value="TreeGrafter"/>
</dbReference>
<organism evidence="2">
    <name type="scientific">Clastoptera arizonana</name>
    <name type="common">Arizona spittle bug</name>
    <dbReference type="NCBI Taxonomy" id="38151"/>
    <lineage>
        <taxon>Eukaryota</taxon>
        <taxon>Metazoa</taxon>
        <taxon>Ecdysozoa</taxon>
        <taxon>Arthropoda</taxon>
        <taxon>Hexapoda</taxon>
        <taxon>Insecta</taxon>
        <taxon>Pterygota</taxon>
        <taxon>Neoptera</taxon>
        <taxon>Paraneoptera</taxon>
        <taxon>Hemiptera</taxon>
        <taxon>Auchenorrhyncha</taxon>
        <taxon>Cercopoidea</taxon>
        <taxon>Clastopteridae</taxon>
        <taxon>Clastoptera</taxon>
    </lineage>
</organism>
<dbReference type="AlphaFoldDB" id="A0A1B6E0A5"/>
<feature type="non-terminal residue" evidence="2">
    <location>
        <position position="286"/>
    </location>
</feature>
<accession>A0A1B6E0A5</accession>
<reference evidence="2" key="1">
    <citation type="submission" date="2015-12" db="EMBL/GenBank/DDBJ databases">
        <title>De novo transcriptome assembly of four potential Pierce s Disease insect vectors from Arizona vineyards.</title>
        <authorList>
            <person name="Tassone E.E."/>
        </authorList>
    </citation>
    <scope>NUCLEOTIDE SEQUENCE</scope>
</reference>
<dbReference type="GO" id="GO:0097542">
    <property type="term" value="C:ciliary tip"/>
    <property type="evidence" value="ECO:0007669"/>
    <property type="project" value="TreeGrafter"/>
</dbReference>
<keyword evidence="1" id="KW-0175">Coiled coil</keyword>
<dbReference type="GO" id="GO:0035253">
    <property type="term" value="C:ciliary rootlet"/>
    <property type="evidence" value="ECO:0007669"/>
    <property type="project" value="TreeGrafter"/>
</dbReference>
<protein>
    <submittedName>
        <fullName evidence="2">Uncharacterized protein</fullName>
    </submittedName>
</protein>